<proteinExistence type="predicted"/>
<dbReference type="OrthoDB" id="264354at2759"/>
<dbReference type="GO" id="GO:0000460">
    <property type="term" value="P:maturation of 5.8S rRNA"/>
    <property type="evidence" value="ECO:0007669"/>
    <property type="project" value="TreeGrafter"/>
</dbReference>
<keyword evidence="4" id="KW-1185">Reference proteome</keyword>
<dbReference type="HOGENOM" id="CLU_040063_3_0_1"/>
<sequence length="353" mass="40476">MPPTRFSISDIRNKHKRQDVYRRRLKEGRQEKLRRRLERAKAEKEDPELRKARLHHNIPKTLDNMREYDPSMLTASSQAHPQSSTAAHVGREMHPESALDIQNDPFAAYFSSENDPTLAPKVLVTTSTKATNVTYEFCHELCGIFPGAQFVRRKKGQDFQIGKIAEWSAKRGYSALLVVNEDHKVPNAITLVHLPDGPSALFKLSSIRLSKDIIGHGRSSGHHPELVLNGFVTRLGHAVGRMFQILFPPLPEFEGRQAVTLHNQRDFLFFRRHRYVFKSTEKTGLQEIGPRFTLKLRWLKKGLPTAKESQAPPELHIADGAEEQIGSVEMAGETDYDWLWKPKMEVNRRTFFL</sequence>
<dbReference type="Pfam" id="PF04427">
    <property type="entry name" value="Brix"/>
    <property type="match status" value="1"/>
</dbReference>
<feature type="domain" description="Brix" evidence="2">
    <location>
        <begin position="120"/>
        <end position="305"/>
    </location>
</feature>
<organism evidence="3 4">
    <name type="scientific">Dacryopinax primogenitus (strain DJM 731)</name>
    <name type="common">Brown rot fungus</name>
    <dbReference type="NCBI Taxonomy" id="1858805"/>
    <lineage>
        <taxon>Eukaryota</taxon>
        <taxon>Fungi</taxon>
        <taxon>Dikarya</taxon>
        <taxon>Basidiomycota</taxon>
        <taxon>Agaricomycotina</taxon>
        <taxon>Dacrymycetes</taxon>
        <taxon>Dacrymycetales</taxon>
        <taxon>Dacrymycetaceae</taxon>
        <taxon>Dacryopinax</taxon>
    </lineage>
</organism>
<dbReference type="SMART" id="SM00879">
    <property type="entry name" value="Brix"/>
    <property type="match status" value="1"/>
</dbReference>
<protein>
    <submittedName>
        <fullName evidence="3">Brix-domain-containing protein</fullName>
    </submittedName>
</protein>
<dbReference type="SUPFAM" id="SSF52954">
    <property type="entry name" value="Class II aaRS ABD-related"/>
    <property type="match status" value="1"/>
</dbReference>
<dbReference type="GeneID" id="63691894"/>
<dbReference type="AlphaFoldDB" id="M5G555"/>
<feature type="region of interest" description="Disordered" evidence="1">
    <location>
        <begin position="1"/>
        <end position="49"/>
    </location>
</feature>
<dbReference type="GO" id="GO:0042134">
    <property type="term" value="F:rRNA primary transcript binding"/>
    <property type="evidence" value="ECO:0007669"/>
    <property type="project" value="InterPro"/>
</dbReference>
<dbReference type="GO" id="GO:0030687">
    <property type="term" value="C:preribosome, large subunit precursor"/>
    <property type="evidence" value="ECO:0007669"/>
    <property type="project" value="TreeGrafter"/>
</dbReference>
<dbReference type="OMA" id="AWIISNK"/>
<evidence type="ECO:0000259" key="2">
    <source>
        <dbReference type="PROSITE" id="PS50833"/>
    </source>
</evidence>
<feature type="compositionally biased region" description="Basic and acidic residues" evidence="1">
    <location>
        <begin position="18"/>
        <end position="31"/>
    </location>
</feature>
<dbReference type="Proteomes" id="UP000030653">
    <property type="component" value="Unassembled WGS sequence"/>
</dbReference>
<dbReference type="GO" id="GO:0000470">
    <property type="term" value="P:maturation of LSU-rRNA"/>
    <property type="evidence" value="ECO:0007669"/>
    <property type="project" value="TreeGrafter"/>
</dbReference>
<gene>
    <name evidence="3" type="ORF">DACRYDRAFT_87943</name>
</gene>
<evidence type="ECO:0000256" key="1">
    <source>
        <dbReference type="SAM" id="MobiDB-lite"/>
    </source>
</evidence>
<accession>M5G555</accession>
<dbReference type="GO" id="GO:0005730">
    <property type="term" value="C:nucleolus"/>
    <property type="evidence" value="ECO:0007669"/>
    <property type="project" value="TreeGrafter"/>
</dbReference>
<dbReference type="InterPro" id="IPR044281">
    <property type="entry name" value="IMP4/RPF1"/>
</dbReference>
<dbReference type="RefSeq" id="XP_040630693.1">
    <property type="nucleotide sequence ID" value="XM_040776832.1"/>
</dbReference>
<dbReference type="PROSITE" id="PS50833">
    <property type="entry name" value="BRIX"/>
    <property type="match status" value="1"/>
</dbReference>
<reference evidence="3 4" key="1">
    <citation type="journal article" date="2012" name="Science">
        <title>The Paleozoic origin of enzymatic lignin decomposition reconstructed from 31 fungal genomes.</title>
        <authorList>
            <person name="Floudas D."/>
            <person name="Binder M."/>
            <person name="Riley R."/>
            <person name="Barry K."/>
            <person name="Blanchette R.A."/>
            <person name="Henrissat B."/>
            <person name="Martinez A.T."/>
            <person name="Otillar R."/>
            <person name="Spatafora J.W."/>
            <person name="Yadav J.S."/>
            <person name="Aerts A."/>
            <person name="Benoit I."/>
            <person name="Boyd A."/>
            <person name="Carlson A."/>
            <person name="Copeland A."/>
            <person name="Coutinho P.M."/>
            <person name="de Vries R.P."/>
            <person name="Ferreira P."/>
            <person name="Findley K."/>
            <person name="Foster B."/>
            <person name="Gaskell J."/>
            <person name="Glotzer D."/>
            <person name="Gorecki P."/>
            <person name="Heitman J."/>
            <person name="Hesse C."/>
            <person name="Hori C."/>
            <person name="Igarashi K."/>
            <person name="Jurgens J.A."/>
            <person name="Kallen N."/>
            <person name="Kersten P."/>
            <person name="Kohler A."/>
            <person name="Kuees U."/>
            <person name="Kumar T.K.A."/>
            <person name="Kuo A."/>
            <person name="LaButti K."/>
            <person name="Larrondo L.F."/>
            <person name="Lindquist E."/>
            <person name="Ling A."/>
            <person name="Lombard V."/>
            <person name="Lucas S."/>
            <person name="Lundell T."/>
            <person name="Martin R."/>
            <person name="McLaughlin D.J."/>
            <person name="Morgenstern I."/>
            <person name="Morin E."/>
            <person name="Murat C."/>
            <person name="Nagy L.G."/>
            <person name="Nolan M."/>
            <person name="Ohm R.A."/>
            <person name="Patyshakuliyeva A."/>
            <person name="Rokas A."/>
            <person name="Ruiz-Duenas F.J."/>
            <person name="Sabat G."/>
            <person name="Salamov A."/>
            <person name="Samejima M."/>
            <person name="Schmutz J."/>
            <person name="Slot J.C."/>
            <person name="St John F."/>
            <person name="Stenlid J."/>
            <person name="Sun H."/>
            <person name="Sun S."/>
            <person name="Syed K."/>
            <person name="Tsang A."/>
            <person name="Wiebenga A."/>
            <person name="Young D."/>
            <person name="Pisabarro A."/>
            <person name="Eastwood D.C."/>
            <person name="Martin F."/>
            <person name="Cullen D."/>
            <person name="Grigoriev I.V."/>
            <person name="Hibbett D.S."/>
        </authorList>
    </citation>
    <scope>NUCLEOTIDE SEQUENCE [LARGE SCALE GENOMIC DNA]</scope>
    <source>
        <strain evidence="3 4">DJM-731 SS1</strain>
    </source>
</reference>
<dbReference type="Gene3D" id="3.40.50.10480">
    <property type="entry name" value="Probable brix-domain ribosomal biogenesis protein"/>
    <property type="match status" value="1"/>
</dbReference>
<dbReference type="InterPro" id="IPR007109">
    <property type="entry name" value="Brix"/>
</dbReference>
<evidence type="ECO:0000313" key="3">
    <source>
        <dbReference type="EMBL" id="EJU03799.1"/>
    </source>
</evidence>
<feature type="compositionally biased region" description="Basic and acidic residues" evidence="1">
    <location>
        <begin position="39"/>
        <end position="49"/>
    </location>
</feature>
<name>M5G555_DACPD</name>
<dbReference type="STRING" id="1858805.M5G555"/>
<dbReference type="PANTHER" id="PTHR22734:SF3">
    <property type="entry name" value="RIBOSOME PRODUCTION FACTOR 1"/>
    <property type="match status" value="1"/>
</dbReference>
<evidence type="ECO:0000313" key="4">
    <source>
        <dbReference type="Proteomes" id="UP000030653"/>
    </source>
</evidence>
<dbReference type="EMBL" id="JH795859">
    <property type="protein sequence ID" value="EJU03799.1"/>
    <property type="molecule type" value="Genomic_DNA"/>
</dbReference>
<dbReference type="PANTHER" id="PTHR22734">
    <property type="entry name" value="U3 SMALL NUCLEOLAR RIBONUCLEOPROTEIN PROTEIN IMP4"/>
    <property type="match status" value="1"/>
</dbReference>